<dbReference type="PANTHER" id="PTHR33270">
    <property type="entry name" value="BNAC05G50380D PROTEIN"/>
    <property type="match status" value="1"/>
</dbReference>
<protein>
    <submittedName>
        <fullName evidence="4">Uncharacterized protein At4g22758-like</fullName>
    </submittedName>
</protein>
<name>A0A1U8B672_NELNU</name>
<accession>A0A1U8B672</accession>
<dbReference type="KEGG" id="nnu:104611213"/>
<dbReference type="InterPro" id="IPR040358">
    <property type="entry name" value="At4g22758-like"/>
</dbReference>
<dbReference type="Proteomes" id="UP000189703">
    <property type="component" value="Unplaced"/>
</dbReference>
<dbReference type="AlphaFoldDB" id="A0A1U8B672"/>
<dbReference type="eggNOG" id="KOG4197">
    <property type="taxonomic scope" value="Eukaryota"/>
</dbReference>
<dbReference type="OMA" id="CTDIFAS"/>
<keyword evidence="3" id="KW-1185">Reference proteome</keyword>
<evidence type="ECO:0000259" key="2">
    <source>
        <dbReference type="Pfam" id="PF23156"/>
    </source>
</evidence>
<dbReference type="InterPro" id="IPR055482">
    <property type="entry name" value="DUF7054"/>
</dbReference>
<dbReference type="OrthoDB" id="1885101at2759"/>
<dbReference type="RefSeq" id="XP_010276484.1">
    <property type="nucleotide sequence ID" value="XM_010278182.2"/>
</dbReference>
<organism evidence="3 4">
    <name type="scientific">Nelumbo nucifera</name>
    <name type="common">Sacred lotus</name>
    <dbReference type="NCBI Taxonomy" id="4432"/>
    <lineage>
        <taxon>Eukaryota</taxon>
        <taxon>Viridiplantae</taxon>
        <taxon>Streptophyta</taxon>
        <taxon>Embryophyta</taxon>
        <taxon>Tracheophyta</taxon>
        <taxon>Spermatophyta</taxon>
        <taxon>Magnoliopsida</taxon>
        <taxon>Proteales</taxon>
        <taxon>Nelumbonaceae</taxon>
        <taxon>Nelumbo</taxon>
    </lineage>
</organism>
<proteinExistence type="predicted"/>
<dbReference type="Pfam" id="PF23156">
    <property type="entry name" value="DUF7054"/>
    <property type="match status" value="1"/>
</dbReference>
<sequence length="255" mass="28559">MSDTSRRSLTPVKGRKIRPPQPRASSHRRTPTPRRSKPSKPIKILQRCSSEPILWTAAPGLILNDEEDRWPNTNILLYRPHTCVDIFKTTSPLSSPASFHDNTEGNYSKDAKVVVNVTVEGSPGPVRAMVRLCSTVEEMIRLVAHRYNEEGRSPLLDGNAASSFELFQSYFSLESIDKTEKIGDVGTRNFYLRKSGSCYSEEVVSSRGNATVSASPVMPLQPFLQFMSFIVPKMVGKISRRTRKLWKILGCIQCG</sequence>
<evidence type="ECO:0000313" key="3">
    <source>
        <dbReference type="Proteomes" id="UP000189703"/>
    </source>
</evidence>
<evidence type="ECO:0000313" key="4">
    <source>
        <dbReference type="RefSeq" id="XP_010276484.1"/>
    </source>
</evidence>
<evidence type="ECO:0000256" key="1">
    <source>
        <dbReference type="SAM" id="MobiDB-lite"/>
    </source>
</evidence>
<feature type="region of interest" description="Disordered" evidence="1">
    <location>
        <begin position="1"/>
        <end position="41"/>
    </location>
</feature>
<gene>
    <name evidence="4" type="primary">LOC104611213</name>
</gene>
<dbReference type="GeneID" id="104611213"/>
<reference evidence="4" key="1">
    <citation type="submission" date="2025-08" db="UniProtKB">
        <authorList>
            <consortium name="RefSeq"/>
        </authorList>
    </citation>
    <scope>IDENTIFICATION</scope>
</reference>
<dbReference type="FunCoup" id="A0A1U8B672">
    <property type="interactions" value="495"/>
</dbReference>
<feature type="domain" description="DUF7054" evidence="2">
    <location>
        <begin position="109"/>
        <end position="193"/>
    </location>
</feature>
<feature type="compositionally biased region" description="Basic residues" evidence="1">
    <location>
        <begin position="25"/>
        <end position="40"/>
    </location>
</feature>
<dbReference type="PANTHER" id="PTHR33270:SF6">
    <property type="entry name" value="OS02G0448600 PROTEIN"/>
    <property type="match status" value="1"/>
</dbReference>